<dbReference type="Proteomes" id="UP001569154">
    <property type="component" value="Unassembled WGS sequence"/>
</dbReference>
<evidence type="ECO:0000256" key="2">
    <source>
        <dbReference type="ARBA" id="ARBA00022679"/>
    </source>
</evidence>
<dbReference type="InterPro" id="IPR010280">
    <property type="entry name" value="U5_MeTrfase_fam"/>
</dbReference>
<evidence type="ECO:0000313" key="6">
    <source>
        <dbReference type="Proteomes" id="UP001569154"/>
    </source>
</evidence>
<dbReference type="InterPro" id="IPR029063">
    <property type="entry name" value="SAM-dependent_MTases_sf"/>
</dbReference>
<dbReference type="PROSITE" id="PS51687">
    <property type="entry name" value="SAM_MT_RNA_M5U"/>
    <property type="match status" value="1"/>
</dbReference>
<dbReference type="RefSeq" id="WP_017009246.1">
    <property type="nucleotide sequence ID" value="NZ_AJYF02000040.1"/>
</dbReference>
<dbReference type="Gene3D" id="3.40.50.150">
    <property type="entry name" value="Vaccinia Virus protein VP39"/>
    <property type="match status" value="1"/>
</dbReference>
<dbReference type="PANTHER" id="PTHR11061:SF30">
    <property type="entry name" value="TRNA (URACIL(54)-C(5))-METHYLTRANSFERASE"/>
    <property type="match status" value="1"/>
</dbReference>
<keyword evidence="2 4" id="KW-0808">Transferase</keyword>
<evidence type="ECO:0000256" key="4">
    <source>
        <dbReference type="PROSITE-ProRule" id="PRU01024"/>
    </source>
</evidence>
<dbReference type="Pfam" id="PF05958">
    <property type="entry name" value="tRNA_U5-meth_tr"/>
    <property type="match status" value="1"/>
</dbReference>
<dbReference type="InterPro" id="IPR030391">
    <property type="entry name" value="MeTrfase_TrmA_CS"/>
</dbReference>
<keyword evidence="6" id="KW-1185">Reference proteome</keyword>
<dbReference type="PROSITE" id="PS01231">
    <property type="entry name" value="TRMA_2"/>
    <property type="match status" value="1"/>
</dbReference>
<keyword evidence="3 4" id="KW-0949">S-adenosyl-L-methionine</keyword>
<evidence type="ECO:0000313" key="5">
    <source>
        <dbReference type="EMBL" id="MEZ8080490.1"/>
    </source>
</evidence>
<name>A0ABV4KYE8_9GAMM</name>
<protein>
    <submittedName>
        <fullName evidence="5">Uncharacterized protein</fullName>
    </submittedName>
</protein>
<proteinExistence type="inferred from homology"/>
<feature type="binding site" evidence="4">
    <location>
        <position position="42"/>
    </location>
    <ligand>
        <name>S-adenosyl-L-methionine</name>
        <dbReference type="ChEBI" id="CHEBI:59789"/>
    </ligand>
</feature>
<dbReference type="EMBL" id="JBGONM010000008">
    <property type="protein sequence ID" value="MEZ8080490.1"/>
    <property type="molecule type" value="Genomic_DNA"/>
</dbReference>
<sequence>MWISRHHDGDQYSLLGWETTTIFSSIRKAEMQETVPDLVLVNPPCRGLEKALVRQLVALALQHIHYSSCNPETLYEDIQAMPSYVVKRLQWFDMFPHTEHTEVMVLLEK</sequence>
<gene>
    <name evidence="5" type="ORF">ACED35_05155</name>
</gene>
<accession>A0ABV4KYE8</accession>
<keyword evidence="1 4" id="KW-0489">Methyltransferase</keyword>
<dbReference type="SUPFAM" id="SSF53335">
    <property type="entry name" value="S-adenosyl-L-methionine-dependent methyltransferases"/>
    <property type="match status" value="1"/>
</dbReference>
<reference evidence="5 6" key="1">
    <citation type="submission" date="2024-06" db="EMBL/GenBank/DDBJ databases">
        <authorList>
            <person name="Steensen K."/>
            <person name="Seneca J."/>
            <person name="Bartlau N."/>
            <person name="Yu A.X."/>
            <person name="Polz M.F."/>
        </authorList>
    </citation>
    <scope>NUCLEOTIDE SEQUENCE [LARGE SCALE GENOMIC DNA]</scope>
    <source>
        <strain evidence="5 6">1F260</strain>
    </source>
</reference>
<comment type="caution">
    <text evidence="4">Lacks conserved residue(s) required for the propagation of feature annotation.</text>
</comment>
<comment type="similarity">
    <text evidence="4">Belongs to the class I-like SAM-binding methyltransferase superfamily. RNA M5U methyltransferase family.</text>
</comment>
<feature type="active site" description="Nucleophile" evidence="4">
    <location>
        <position position="69"/>
    </location>
</feature>
<organism evidence="5 6">
    <name type="scientific">Enterovibrio norvegicus</name>
    <dbReference type="NCBI Taxonomy" id="188144"/>
    <lineage>
        <taxon>Bacteria</taxon>
        <taxon>Pseudomonadati</taxon>
        <taxon>Pseudomonadota</taxon>
        <taxon>Gammaproteobacteria</taxon>
        <taxon>Vibrionales</taxon>
        <taxon>Vibrionaceae</taxon>
        <taxon>Enterovibrio</taxon>
    </lineage>
</organism>
<comment type="caution">
    <text evidence="5">The sequence shown here is derived from an EMBL/GenBank/DDBJ whole genome shotgun (WGS) entry which is preliminary data.</text>
</comment>
<evidence type="ECO:0000256" key="1">
    <source>
        <dbReference type="ARBA" id="ARBA00022603"/>
    </source>
</evidence>
<evidence type="ECO:0000256" key="3">
    <source>
        <dbReference type="ARBA" id="ARBA00022691"/>
    </source>
</evidence>
<dbReference type="PANTHER" id="PTHR11061">
    <property type="entry name" value="RNA M5U METHYLTRANSFERASE"/>
    <property type="match status" value="1"/>
</dbReference>